<sequence length="75" mass="6995">GVNTASNISNLLGNIGEAKGAGFKGAADARLAGAQNILSGISSAAGAAGGFTPPPPNLLGGGLPTDLKNPGALLA</sequence>
<accession>X0X0C9</accession>
<organism evidence="2">
    <name type="scientific">marine sediment metagenome</name>
    <dbReference type="NCBI Taxonomy" id="412755"/>
    <lineage>
        <taxon>unclassified sequences</taxon>
        <taxon>metagenomes</taxon>
        <taxon>ecological metagenomes</taxon>
    </lineage>
</organism>
<feature type="region of interest" description="Disordered" evidence="1">
    <location>
        <begin position="52"/>
        <end position="75"/>
    </location>
</feature>
<protein>
    <submittedName>
        <fullName evidence="2">Uncharacterized protein</fullName>
    </submittedName>
</protein>
<reference evidence="2" key="1">
    <citation type="journal article" date="2014" name="Front. Microbiol.">
        <title>High frequency of phylogenetically diverse reductive dehalogenase-homologous genes in deep subseafloor sedimentary metagenomes.</title>
        <authorList>
            <person name="Kawai M."/>
            <person name="Futagami T."/>
            <person name="Toyoda A."/>
            <person name="Takaki Y."/>
            <person name="Nishi S."/>
            <person name="Hori S."/>
            <person name="Arai W."/>
            <person name="Tsubouchi T."/>
            <person name="Morono Y."/>
            <person name="Uchiyama I."/>
            <person name="Ito T."/>
            <person name="Fujiyama A."/>
            <person name="Inagaki F."/>
            <person name="Takami H."/>
        </authorList>
    </citation>
    <scope>NUCLEOTIDE SEQUENCE</scope>
    <source>
        <strain evidence="2">Expedition CK06-06</strain>
    </source>
</reference>
<evidence type="ECO:0000256" key="1">
    <source>
        <dbReference type="SAM" id="MobiDB-lite"/>
    </source>
</evidence>
<feature type="non-terminal residue" evidence="2">
    <location>
        <position position="1"/>
    </location>
</feature>
<dbReference type="AlphaFoldDB" id="X0X0C9"/>
<evidence type="ECO:0000313" key="2">
    <source>
        <dbReference type="EMBL" id="GAG28907.1"/>
    </source>
</evidence>
<proteinExistence type="predicted"/>
<gene>
    <name evidence="2" type="ORF">S01H1_69759</name>
</gene>
<name>X0X0C9_9ZZZZ</name>
<dbReference type="EMBL" id="BARS01046335">
    <property type="protein sequence ID" value="GAG28907.1"/>
    <property type="molecule type" value="Genomic_DNA"/>
</dbReference>
<comment type="caution">
    <text evidence="2">The sequence shown here is derived from an EMBL/GenBank/DDBJ whole genome shotgun (WGS) entry which is preliminary data.</text>
</comment>